<dbReference type="KEGG" id="lxy:O159_05540"/>
<keyword evidence="4" id="KW-0319">Glycerol metabolism</keyword>
<comment type="similarity">
    <text evidence="1">Belongs to the glycerophosphoryl diester phosphodiesterase family.</text>
</comment>
<dbReference type="AlphaFoldDB" id="U3P5L2"/>
<evidence type="ECO:0000256" key="2">
    <source>
        <dbReference type="ARBA" id="ARBA00012247"/>
    </source>
</evidence>
<dbReference type="OrthoDB" id="9758957at2"/>
<evidence type="ECO:0000313" key="8">
    <source>
        <dbReference type="EMBL" id="AGW40749.1"/>
    </source>
</evidence>
<evidence type="ECO:0000313" key="9">
    <source>
        <dbReference type="Proteomes" id="UP000016743"/>
    </source>
</evidence>
<keyword evidence="9" id="KW-1185">Reference proteome</keyword>
<evidence type="ECO:0000259" key="7">
    <source>
        <dbReference type="PROSITE" id="PS51704"/>
    </source>
</evidence>
<dbReference type="GO" id="GO:0006071">
    <property type="term" value="P:glycerol metabolic process"/>
    <property type="evidence" value="ECO:0007669"/>
    <property type="project" value="UniProtKB-KW"/>
</dbReference>
<dbReference type="Proteomes" id="UP000016743">
    <property type="component" value="Chromosome"/>
</dbReference>
<evidence type="ECO:0000256" key="5">
    <source>
        <dbReference type="ARBA" id="ARBA00022801"/>
    </source>
</evidence>
<comment type="catalytic activity">
    <reaction evidence="6">
        <text>a sn-glycero-3-phosphodiester + H2O = an alcohol + sn-glycerol 3-phosphate + H(+)</text>
        <dbReference type="Rhea" id="RHEA:12969"/>
        <dbReference type="ChEBI" id="CHEBI:15377"/>
        <dbReference type="ChEBI" id="CHEBI:15378"/>
        <dbReference type="ChEBI" id="CHEBI:30879"/>
        <dbReference type="ChEBI" id="CHEBI:57597"/>
        <dbReference type="ChEBI" id="CHEBI:83408"/>
        <dbReference type="EC" id="3.1.4.46"/>
    </reaction>
</comment>
<dbReference type="PANTHER" id="PTHR43620:SF7">
    <property type="entry name" value="GLYCEROPHOSPHODIESTER PHOSPHODIESTERASE GDPD5-RELATED"/>
    <property type="match status" value="1"/>
</dbReference>
<keyword evidence="3" id="KW-0732">Signal</keyword>
<evidence type="ECO:0000256" key="4">
    <source>
        <dbReference type="ARBA" id="ARBA00022798"/>
    </source>
</evidence>
<dbReference type="PROSITE" id="PS51704">
    <property type="entry name" value="GP_PDE"/>
    <property type="match status" value="1"/>
</dbReference>
<dbReference type="InterPro" id="IPR030395">
    <property type="entry name" value="GP_PDE_dom"/>
</dbReference>
<organism evidence="8 9">
    <name type="scientific">Leifsonia xyli subsp. cynodontis DSM 46306</name>
    <dbReference type="NCBI Taxonomy" id="1389489"/>
    <lineage>
        <taxon>Bacteria</taxon>
        <taxon>Bacillati</taxon>
        <taxon>Actinomycetota</taxon>
        <taxon>Actinomycetes</taxon>
        <taxon>Micrococcales</taxon>
        <taxon>Microbacteriaceae</taxon>
        <taxon>Leifsonia</taxon>
    </lineage>
</organism>
<dbReference type="RefSeq" id="WP_021754189.1">
    <property type="nucleotide sequence ID" value="NC_022438.1"/>
</dbReference>
<evidence type="ECO:0000256" key="6">
    <source>
        <dbReference type="ARBA" id="ARBA00047512"/>
    </source>
</evidence>
<gene>
    <name evidence="8" type="ORF">O159_05540</name>
</gene>
<dbReference type="SUPFAM" id="SSF51695">
    <property type="entry name" value="PLC-like phosphodiesterases"/>
    <property type="match status" value="1"/>
</dbReference>
<dbReference type="Pfam" id="PF03009">
    <property type="entry name" value="GDPD"/>
    <property type="match status" value="1"/>
</dbReference>
<dbReference type="STRING" id="1389489.O159_05540"/>
<dbReference type="eggNOG" id="COG0584">
    <property type="taxonomic scope" value="Bacteria"/>
</dbReference>
<dbReference type="EMBL" id="CP006734">
    <property type="protein sequence ID" value="AGW40749.1"/>
    <property type="molecule type" value="Genomic_DNA"/>
</dbReference>
<dbReference type="GO" id="GO:0042597">
    <property type="term" value="C:periplasmic space"/>
    <property type="evidence" value="ECO:0007669"/>
    <property type="project" value="TreeGrafter"/>
</dbReference>
<dbReference type="GO" id="GO:0008889">
    <property type="term" value="F:glycerophosphodiester phosphodiesterase activity"/>
    <property type="evidence" value="ECO:0007669"/>
    <property type="project" value="UniProtKB-EC"/>
</dbReference>
<dbReference type="GO" id="GO:0006629">
    <property type="term" value="P:lipid metabolic process"/>
    <property type="evidence" value="ECO:0007669"/>
    <property type="project" value="InterPro"/>
</dbReference>
<dbReference type="HOGENOM" id="CLU_030226_0_0_11"/>
<evidence type="ECO:0000256" key="1">
    <source>
        <dbReference type="ARBA" id="ARBA00007277"/>
    </source>
</evidence>
<dbReference type="EC" id="3.1.4.46" evidence="2"/>
<evidence type="ECO:0000256" key="3">
    <source>
        <dbReference type="ARBA" id="ARBA00022729"/>
    </source>
</evidence>
<dbReference type="InterPro" id="IPR017946">
    <property type="entry name" value="PLC-like_Pdiesterase_TIM-brl"/>
</dbReference>
<reference evidence="8 9" key="1">
    <citation type="journal article" date="2013" name="Genome Announc.">
        <title>Complete Genome Sequence of Leifsonia xyli subsp. cynodontis Strain DSM46306, a Gram-Positive Bacterial Pathogen of Grasses.</title>
        <authorList>
            <person name="Monteiro-Vitorello C.B."/>
            <person name="Zerillo M.M."/>
            <person name="Van Sluys M.A."/>
            <person name="Camargo L.E."/>
            <person name="Kitajima J.P."/>
        </authorList>
    </citation>
    <scope>NUCLEOTIDE SEQUENCE [LARGE SCALE GENOMIC DNA]</scope>
    <source>
        <strain evidence="8 9">DSM 46306</strain>
    </source>
</reference>
<keyword evidence="5" id="KW-0378">Hydrolase</keyword>
<dbReference type="Gene3D" id="3.20.20.190">
    <property type="entry name" value="Phosphatidylinositol (PI) phosphodiesterase"/>
    <property type="match status" value="1"/>
</dbReference>
<dbReference type="PANTHER" id="PTHR43620">
    <property type="entry name" value="GLYCEROPHOSPHORYL DIESTER PHOSPHODIESTERASE"/>
    <property type="match status" value="1"/>
</dbReference>
<sequence>MPAHRSPLVIGHRGAPGYRPEHTAAAYELAFELGTDAVEPDIVATRDGVLVLRHENELSGTTNVAEHPEFAARRTTKEVDGVPLTGWFAEDFTWAELSGLRSRERIPSLRQGSATFDDRYPLLRLADLLDLIDRASDAAGHQLGMVAELKHATYFEAAGLPLDELFAAELAAAGWSEHPGLIVESFERTVLTRLYERGFRGKRVYLVDSDGAPADRVAAMGTDAPGYSSDLAPRGLYALSSAPALAERVDGISVGTELILRAGSVSLGLFGEDEGGTDIGSVTSDLVDLAHLAGLSVYCWTLRPENGMLPEPFRGPGRSEEWGDWRRLYTVLLRSGVDGVFADHPDLAVAVRDGR</sequence>
<feature type="domain" description="GP-PDE" evidence="7">
    <location>
        <begin position="7"/>
        <end position="294"/>
    </location>
</feature>
<accession>U3P5L2</accession>
<dbReference type="PATRIC" id="fig|1389489.3.peg.536"/>
<protein>
    <recommendedName>
        <fullName evidence="2">glycerophosphodiester phosphodiesterase</fullName>
        <ecNumber evidence="2">3.1.4.46</ecNumber>
    </recommendedName>
</protein>
<name>U3P5L2_LEIXC</name>
<proteinExistence type="inferred from homology"/>